<feature type="domain" description="PIN" evidence="1">
    <location>
        <begin position="2"/>
        <end position="118"/>
    </location>
</feature>
<dbReference type="AlphaFoldDB" id="A0A8J3GAM4"/>
<dbReference type="EMBL" id="BMXF01000005">
    <property type="protein sequence ID" value="GHB84124.1"/>
    <property type="molecule type" value="Genomic_DNA"/>
</dbReference>
<evidence type="ECO:0000259" key="1">
    <source>
        <dbReference type="Pfam" id="PF13470"/>
    </source>
</evidence>
<dbReference type="InterPro" id="IPR002716">
    <property type="entry name" value="PIN_dom"/>
</dbReference>
<gene>
    <name evidence="2" type="ORF">GCM10007390_44140</name>
</gene>
<comment type="caution">
    <text evidence="2">The sequence shown here is derived from an EMBL/GenBank/DDBJ whole genome shotgun (WGS) entry which is preliminary data.</text>
</comment>
<sequence length="141" mass="15825">MKIFLDTNVVLDWLLDRQDTFANEATTIIEAAETGKLSAYISAGSVYTLAYVLEKSGRKGAKLRKAVQEVLSILKVMPADNTPYEKACQRPMRDLEDAFQYELAMHGERLDYFVTGNLRDFAAQDTKALPVVTPAQMVKLF</sequence>
<reference evidence="2 3" key="1">
    <citation type="journal article" date="2014" name="Int. J. Syst. Evol. Microbiol.">
        <title>Complete genome sequence of Corynebacterium casei LMG S-19264T (=DSM 44701T), isolated from a smear-ripened cheese.</title>
        <authorList>
            <consortium name="US DOE Joint Genome Institute (JGI-PGF)"/>
            <person name="Walter F."/>
            <person name="Albersmeier A."/>
            <person name="Kalinowski J."/>
            <person name="Ruckert C."/>
        </authorList>
    </citation>
    <scope>NUCLEOTIDE SEQUENCE [LARGE SCALE GENOMIC DNA]</scope>
    <source>
        <strain evidence="2 3">KCTC 12866</strain>
    </source>
</reference>
<evidence type="ECO:0000313" key="2">
    <source>
        <dbReference type="EMBL" id="GHB84124.1"/>
    </source>
</evidence>
<dbReference type="Gene3D" id="3.40.50.1010">
    <property type="entry name" value="5'-nuclease"/>
    <property type="match status" value="1"/>
</dbReference>
<evidence type="ECO:0000313" key="3">
    <source>
        <dbReference type="Proteomes" id="UP000598271"/>
    </source>
</evidence>
<protein>
    <submittedName>
        <fullName evidence="2">Twitching motility protein PilT</fullName>
    </submittedName>
</protein>
<dbReference type="Pfam" id="PF13470">
    <property type="entry name" value="PIN_3"/>
    <property type="match status" value="1"/>
</dbReference>
<dbReference type="InterPro" id="IPR029060">
    <property type="entry name" value="PIN-like_dom_sf"/>
</dbReference>
<keyword evidence="3" id="KW-1185">Reference proteome</keyword>
<dbReference type="SUPFAM" id="SSF88723">
    <property type="entry name" value="PIN domain-like"/>
    <property type="match status" value="1"/>
</dbReference>
<organism evidence="2 3">
    <name type="scientific">Persicitalea jodogahamensis</name>
    <dbReference type="NCBI Taxonomy" id="402147"/>
    <lineage>
        <taxon>Bacteria</taxon>
        <taxon>Pseudomonadati</taxon>
        <taxon>Bacteroidota</taxon>
        <taxon>Cytophagia</taxon>
        <taxon>Cytophagales</taxon>
        <taxon>Spirosomataceae</taxon>
        <taxon>Persicitalea</taxon>
    </lineage>
</organism>
<dbReference type="RefSeq" id="WP_189567443.1">
    <property type="nucleotide sequence ID" value="NZ_BMXF01000005.1"/>
</dbReference>
<dbReference type="Proteomes" id="UP000598271">
    <property type="component" value="Unassembled WGS sequence"/>
</dbReference>
<proteinExistence type="predicted"/>
<name>A0A8J3GAM4_9BACT</name>
<accession>A0A8J3GAM4</accession>